<evidence type="ECO:0000313" key="1">
    <source>
        <dbReference type="EMBL" id="MEQ2202562.1"/>
    </source>
</evidence>
<comment type="caution">
    <text evidence="1">The sequence shown here is derived from an EMBL/GenBank/DDBJ whole genome shotgun (WGS) entry which is preliminary data.</text>
</comment>
<organism evidence="1 2">
    <name type="scientific">Xenoophorus captivus</name>
    <dbReference type="NCBI Taxonomy" id="1517983"/>
    <lineage>
        <taxon>Eukaryota</taxon>
        <taxon>Metazoa</taxon>
        <taxon>Chordata</taxon>
        <taxon>Craniata</taxon>
        <taxon>Vertebrata</taxon>
        <taxon>Euteleostomi</taxon>
        <taxon>Actinopterygii</taxon>
        <taxon>Neopterygii</taxon>
        <taxon>Teleostei</taxon>
        <taxon>Neoteleostei</taxon>
        <taxon>Acanthomorphata</taxon>
        <taxon>Ovalentaria</taxon>
        <taxon>Atherinomorphae</taxon>
        <taxon>Cyprinodontiformes</taxon>
        <taxon>Goodeidae</taxon>
        <taxon>Xenoophorus</taxon>
    </lineage>
</organism>
<keyword evidence="2" id="KW-1185">Reference proteome</keyword>
<protein>
    <submittedName>
        <fullName evidence="1">Uncharacterized protein</fullName>
    </submittedName>
</protein>
<proteinExistence type="predicted"/>
<accession>A0ABV0R3D1</accession>
<sequence length="72" mass="7934">LLVGVILRFGIHVPQSTSDMVLECAVNASPATLLVNVSGRFYEYTLKGEVSRAKDHQVQDDEMLRKARSSVS</sequence>
<evidence type="ECO:0000313" key="2">
    <source>
        <dbReference type="Proteomes" id="UP001434883"/>
    </source>
</evidence>
<feature type="non-terminal residue" evidence="1">
    <location>
        <position position="1"/>
    </location>
</feature>
<name>A0ABV0R3D1_9TELE</name>
<reference evidence="1 2" key="1">
    <citation type="submission" date="2021-06" db="EMBL/GenBank/DDBJ databases">
        <authorList>
            <person name="Palmer J.M."/>
        </authorList>
    </citation>
    <scope>NUCLEOTIDE SEQUENCE [LARGE SCALE GENOMIC DNA]</scope>
    <source>
        <strain evidence="1 2">XC_2019</strain>
        <tissue evidence="1">Muscle</tissue>
    </source>
</reference>
<dbReference type="EMBL" id="JAHRIN010033784">
    <property type="protein sequence ID" value="MEQ2202562.1"/>
    <property type="molecule type" value="Genomic_DNA"/>
</dbReference>
<gene>
    <name evidence="1" type="ORF">XENOCAPTIV_006751</name>
</gene>
<dbReference type="Proteomes" id="UP001434883">
    <property type="component" value="Unassembled WGS sequence"/>
</dbReference>